<sequence length="226" mass="24675">MELEFLTSILIIIGIDVVLGGDNAIVIALASRNLPENERNKAIILGTGLAIVLRILLTILAVYLLDIPFLQLVGGIMLTLISVNLLTDQSHDLSSIQAKTTLFQAVRTIVFADLVMGFDNVLAIAGAAHGNFLLVITGLLISIPIIIWGSKLILLFMERFPLLIYIGAAILAYTAGRMITHEQSLSSFFISNPTFASSIPILFVLTVLCIGYIVNQMRLRNRTKKL</sequence>
<dbReference type="NCBIfam" id="TIGR03717">
    <property type="entry name" value="R_switched_YjbE"/>
    <property type="match status" value="1"/>
</dbReference>
<evidence type="ECO:0000313" key="7">
    <source>
        <dbReference type="EMBL" id="KEK20220.1"/>
    </source>
</evidence>
<comment type="subcellular location">
    <subcellularLocation>
        <location evidence="1">Membrane</location>
        <topology evidence="1">Multi-pass membrane protein</topology>
    </subcellularLocation>
</comment>
<evidence type="ECO:0000256" key="1">
    <source>
        <dbReference type="ARBA" id="ARBA00004141"/>
    </source>
</evidence>
<dbReference type="InterPro" id="IPR005496">
    <property type="entry name" value="Integral_membrane_TerC"/>
</dbReference>
<gene>
    <name evidence="7" type="ORF">BAMA_17400</name>
</gene>
<organism evidence="7 8">
    <name type="scientific">Bacillus manliponensis</name>
    <dbReference type="NCBI Taxonomy" id="574376"/>
    <lineage>
        <taxon>Bacteria</taxon>
        <taxon>Bacillati</taxon>
        <taxon>Bacillota</taxon>
        <taxon>Bacilli</taxon>
        <taxon>Bacillales</taxon>
        <taxon>Bacillaceae</taxon>
        <taxon>Bacillus</taxon>
        <taxon>Bacillus cereus group</taxon>
    </lineage>
</organism>
<keyword evidence="5 6" id="KW-0472">Membrane</keyword>
<accession>A0A073K142</accession>
<dbReference type="PANTHER" id="PTHR30238:SF4">
    <property type="entry name" value="SLL1022 PROTEIN"/>
    <property type="match status" value="1"/>
</dbReference>
<dbReference type="Proteomes" id="UP000027822">
    <property type="component" value="Unassembled WGS sequence"/>
</dbReference>
<feature type="transmembrane region" description="Helical" evidence="6">
    <location>
        <begin position="132"/>
        <end position="150"/>
    </location>
</feature>
<dbReference type="RefSeq" id="WP_034637549.1">
    <property type="nucleotide sequence ID" value="NZ_CBCSJC010000003.1"/>
</dbReference>
<dbReference type="OrthoDB" id="5295733at2"/>
<dbReference type="Pfam" id="PF03741">
    <property type="entry name" value="TerC"/>
    <property type="match status" value="1"/>
</dbReference>
<evidence type="ECO:0000256" key="6">
    <source>
        <dbReference type="SAM" id="Phobius"/>
    </source>
</evidence>
<name>A0A073K142_9BACI</name>
<reference evidence="7 8" key="1">
    <citation type="submission" date="2014-06" db="EMBL/GenBank/DDBJ databases">
        <title>Draft genome sequence of Bacillus manliponensis JCM 15802 (MCCC 1A00708).</title>
        <authorList>
            <person name="Lai Q."/>
            <person name="Liu Y."/>
            <person name="Shao Z."/>
        </authorList>
    </citation>
    <scope>NUCLEOTIDE SEQUENCE [LARGE SCALE GENOMIC DNA]</scope>
    <source>
        <strain evidence="7 8">JCM 15802</strain>
    </source>
</reference>
<evidence type="ECO:0000256" key="5">
    <source>
        <dbReference type="ARBA" id="ARBA00023136"/>
    </source>
</evidence>
<feature type="transmembrane region" description="Helical" evidence="6">
    <location>
        <begin position="108"/>
        <end position="126"/>
    </location>
</feature>
<evidence type="ECO:0000256" key="3">
    <source>
        <dbReference type="ARBA" id="ARBA00022692"/>
    </source>
</evidence>
<comment type="caution">
    <text evidence="7">The sequence shown here is derived from an EMBL/GenBank/DDBJ whole genome shotgun (WGS) entry which is preliminary data.</text>
</comment>
<feature type="transmembrane region" description="Helical" evidence="6">
    <location>
        <begin position="6"/>
        <end position="30"/>
    </location>
</feature>
<comment type="similarity">
    <text evidence="2">Belongs to the TerC family.</text>
</comment>
<dbReference type="GO" id="GO:0016020">
    <property type="term" value="C:membrane"/>
    <property type="evidence" value="ECO:0007669"/>
    <property type="project" value="UniProtKB-SubCell"/>
</dbReference>
<feature type="transmembrane region" description="Helical" evidence="6">
    <location>
        <begin position="195"/>
        <end position="215"/>
    </location>
</feature>
<dbReference type="AlphaFoldDB" id="A0A073K142"/>
<dbReference type="InterPro" id="IPR022301">
    <property type="entry name" value="Integral_membrane_YjbE"/>
</dbReference>
<protein>
    <submittedName>
        <fullName evidence="7">Membrane protein</fullName>
    </submittedName>
</protein>
<keyword evidence="3 6" id="KW-0812">Transmembrane</keyword>
<evidence type="ECO:0000313" key="8">
    <source>
        <dbReference type="Proteomes" id="UP000027822"/>
    </source>
</evidence>
<feature type="transmembrane region" description="Helical" evidence="6">
    <location>
        <begin position="42"/>
        <end position="63"/>
    </location>
</feature>
<keyword evidence="8" id="KW-1185">Reference proteome</keyword>
<dbReference type="eggNOG" id="COG0861">
    <property type="taxonomic scope" value="Bacteria"/>
</dbReference>
<feature type="transmembrane region" description="Helical" evidence="6">
    <location>
        <begin position="69"/>
        <end position="87"/>
    </location>
</feature>
<dbReference type="EMBL" id="JOTN01000004">
    <property type="protein sequence ID" value="KEK20220.1"/>
    <property type="molecule type" value="Genomic_DNA"/>
</dbReference>
<feature type="transmembrane region" description="Helical" evidence="6">
    <location>
        <begin position="162"/>
        <end position="180"/>
    </location>
</feature>
<evidence type="ECO:0000256" key="4">
    <source>
        <dbReference type="ARBA" id="ARBA00022989"/>
    </source>
</evidence>
<evidence type="ECO:0000256" key="2">
    <source>
        <dbReference type="ARBA" id="ARBA00007511"/>
    </source>
</evidence>
<proteinExistence type="inferred from homology"/>
<dbReference type="PANTHER" id="PTHR30238">
    <property type="entry name" value="MEMBRANE BOUND PREDICTED REDOX MODULATOR"/>
    <property type="match status" value="1"/>
</dbReference>
<keyword evidence="4 6" id="KW-1133">Transmembrane helix</keyword>